<dbReference type="GO" id="GO:0033108">
    <property type="term" value="P:mitochondrial respiratory chain complex assembly"/>
    <property type="evidence" value="ECO:0007669"/>
    <property type="project" value="TreeGrafter"/>
</dbReference>
<protein>
    <recommendedName>
        <fullName evidence="5">Coiled-coil-helix-coiled-coil-helix domain-containing protein 7</fullName>
    </recommendedName>
</protein>
<dbReference type="GO" id="GO:0005758">
    <property type="term" value="C:mitochondrial intermembrane space"/>
    <property type="evidence" value="ECO:0007669"/>
    <property type="project" value="UniProtKB-SubCell"/>
</dbReference>
<reference evidence="6 7" key="2">
    <citation type="journal article" date="2018" name="Annu Rev Anim Biosci">
        <title>Bat Biology, Genomes, and the Bat1K Project: To Generate Chromosome-Level Genomes for All Living Bat Species.</title>
        <authorList>
            <person name="Teeling E.C."/>
            <person name="Vernes S.C."/>
            <person name="Davalos L.M."/>
            <person name="Ray D.A."/>
            <person name="Gilbert M.T.P."/>
            <person name="Myers E."/>
        </authorList>
    </citation>
    <scope>NUCLEOTIDE SEQUENCE</scope>
</reference>
<reference evidence="6 7" key="1">
    <citation type="journal article" date="2015" name="Annu Rev Anim Biosci">
        <title>The Genome 10K Project: a way forward.</title>
        <authorList>
            <person name="Koepfli K.P."/>
            <person name="Paten B."/>
            <person name="O'Brien S.J."/>
            <person name="Koepfli K.P."/>
            <person name="Paten B."/>
            <person name="Antunes A."/>
            <person name="Belov K."/>
            <person name="Bustamante C."/>
            <person name="Castoe T.A."/>
            <person name="Clawson H."/>
            <person name="Crawford A.J."/>
            <person name="Diekhans M."/>
            <person name="Distel D."/>
            <person name="Durbin R."/>
            <person name="Earl D."/>
            <person name="Fujita M.K."/>
            <person name="Gamble T."/>
            <person name="Georges A."/>
            <person name="Gemmell N."/>
            <person name="Gilbert M.T."/>
            <person name="Graves J.M."/>
            <person name="Green R.E."/>
            <person name="Hickey G."/>
            <person name="Jarvis E.D."/>
            <person name="Johnson W."/>
            <person name="Komissarov A."/>
            <person name="Korf I."/>
            <person name="Kuhn R."/>
            <person name="Larkin D.M."/>
            <person name="Lewin H."/>
            <person name="Lopez J.V."/>
            <person name="Ma J."/>
            <person name="Marques-Bonet T."/>
            <person name="Miller W."/>
            <person name="Murphy R."/>
            <person name="Pevzner P."/>
            <person name="Shapiro B."/>
            <person name="Steiner C."/>
            <person name="Tamazian G."/>
            <person name="Venkatesh B."/>
            <person name="Wang J."/>
            <person name="Wayne R."/>
            <person name="Wiley E."/>
            <person name="Yang H."/>
            <person name="Zhang G."/>
            <person name="Haussler D."/>
            <person name="Ryder O."/>
            <person name="O'Brien S.J."/>
        </authorList>
    </citation>
    <scope>NUCLEOTIDE SEQUENCE</scope>
</reference>
<dbReference type="Ensembl" id="ENSRFET00010001905.1">
    <property type="protein sequence ID" value="ENSRFEP00010001723.1"/>
    <property type="gene ID" value="ENSRFEG00010001277.1"/>
</dbReference>
<keyword evidence="3" id="KW-1015">Disulfide bond</keyword>
<dbReference type="InterPro" id="IPR051040">
    <property type="entry name" value="COX23"/>
</dbReference>
<dbReference type="Proteomes" id="UP000472240">
    <property type="component" value="Chromosome 6"/>
</dbReference>
<evidence type="ECO:0000313" key="6">
    <source>
        <dbReference type="Ensembl" id="ENSRFEP00010001723.1"/>
    </source>
</evidence>
<organism evidence="6 7">
    <name type="scientific">Rhinolophus ferrumequinum</name>
    <name type="common">Greater horseshoe bat</name>
    <dbReference type="NCBI Taxonomy" id="59479"/>
    <lineage>
        <taxon>Eukaryota</taxon>
        <taxon>Metazoa</taxon>
        <taxon>Chordata</taxon>
        <taxon>Craniata</taxon>
        <taxon>Vertebrata</taxon>
        <taxon>Euteleostomi</taxon>
        <taxon>Mammalia</taxon>
        <taxon>Eutheria</taxon>
        <taxon>Laurasiatheria</taxon>
        <taxon>Chiroptera</taxon>
        <taxon>Yinpterochiroptera</taxon>
        <taxon>Rhinolophoidea</taxon>
        <taxon>Rhinolophidae</taxon>
        <taxon>Rhinolophinae</taxon>
        <taxon>Rhinolophus</taxon>
    </lineage>
</organism>
<comment type="similarity">
    <text evidence="4">Belongs to the CHCHD7 family.</text>
</comment>
<dbReference type="PANTHER" id="PTHR46811:SF1">
    <property type="entry name" value="COILED-COIL-HELIX-COILED-COIL-HELIX DOMAIN-CONTAINING PROTEIN 7"/>
    <property type="match status" value="1"/>
</dbReference>
<evidence type="ECO:0000256" key="5">
    <source>
        <dbReference type="ARBA" id="ARBA00039509"/>
    </source>
</evidence>
<dbReference type="PANTHER" id="PTHR46811">
    <property type="entry name" value="COILED-COIL-HELIX-COILED-COIL-HELIX DOMAIN-CONTAINING PROTEIN 7"/>
    <property type="match status" value="1"/>
</dbReference>
<name>A0A671DLT6_RHIFE</name>
<evidence type="ECO:0000256" key="2">
    <source>
        <dbReference type="ARBA" id="ARBA00023128"/>
    </source>
</evidence>
<reference evidence="7" key="3">
    <citation type="submission" date="2018-12" db="EMBL/GenBank/DDBJ databases">
        <title>G10K-VGP greater horseshoe bat female genome, primary haplotype.</title>
        <authorList>
            <person name="Teeling E."/>
            <person name="Myers G."/>
            <person name="Vernes S."/>
            <person name="Pippel M."/>
            <person name="Winkler S."/>
            <person name="Fedrigo O."/>
            <person name="Rhie A."/>
            <person name="Koren S."/>
            <person name="Phillippy A."/>
            <person name="Lewin H."/>
            <person name="Damas J."/>
            <person name="Howe K."/>
            <person name="Mountcastle J."/>
            <person name="Jarvis E.D."/>
        </authorList>
    </citation>
    <scope>NUCLEOTIDE SEQUENCE [LARGE SCALE GENOMIC DNA]</scope>
</reference>
<evidence type="ECO:0000313" key="7">
    <source>
        <dbReference type="Proteomes" id="UP000472240"/>
    </source>
</evidence>
<reference evidence="6" key="4">
    <citation type="submission" date="2025-08" db="UniProtKB">
        <authorList>
            <consortium name="Ensembl"/>
        </authorList>
    </citation>
    <scope>IDENTIFICATION</scope>
</reference>
<comment type="subcellular location">
    <subcellularLocation>
        <location evidence="1">Mitochondrion intermembrane space</location>
    </subcellularLocation>
</comment>
<dbReference type="GeneTree" id="ENSGT01030000234975"/>
<proteinExistence type="inferred from homology"/>
<keyword evidence="2" id="KW-0496">Mitochondrion</keyword>
<keyword evidence="7" id="KW-1185">Reference proteome</keyword>
<sequence length="55" mass="6556">MGPYVLSLCVHACLLKSHASTRCMDANNYKREKCSTYFWKYKNCQKFWNSIMVQK</sequence>
<evidence type="ECO:0000256" key="3">
    <source>
        <dbReference type="ARBA" id="ARBA00023157"/>
    </source>
</evidence>
<dbReference type="AlphaFoldDB" id="A0A671DLT6"/>
<dbReference type="InterPro" id="IPR009069">
    <property type="entry name" value="Cys_alpha_HP_mot_SF"/>
</dbReference>
<reference evidence="6" key="5">
    <citation type="submission" date="2025-09" db="UniProtKB">
        <authorList>
            <consortium name="Ensembl"/>
        </authorList>
    </citation>
    <scope>IDENTIFICATION</scope>
</reference>
<evidence type="ECO:0000256" key="4">
    <source>
        <dbReference type="ARBA" id="ARBA00038205"/>
    </source>
</evidence>
<dbReference type="InParanoid" id="A0A671DLT6"/>
<evidence type="ECO:0000256" key="1">
    <source>
        <dbReference type="ARBA" id="ARBA00004569"/>
    </source>
</evidence>
<accession>A0A671DLT6</accession>
<dbReference type="SUPFAM" id="SSF47072">
    <property type="entry name" value="Cysteine alpha-hairpin motif"/>
    <property type="match status" value="1"/>
</dbReference>